<dbReference type="AlphaFoldDB" id="A0A6I6DBF0"/>
<dbReference type="EMBL" id="CP046457">
    <property type="protein sequence ID" value="QGT99629.1"/>
    <property type="molecule type" value="Genomic_DNA"/>
</dbReference>
<organism evidence="2 3">
    <name type="scientific">Candidatus Syntrophocurvum alkaliphilum</name>
    <dbReference type="NCBI Taxonomy" id="2293317"/>
    <lineage>
        <taxon>Bacteria</taxon>
        <taxon>Bacillati</taxon>
        <taxon>Bacillota</taxon>
        <taxon>Clostridia</taxon>
        <taxon>Eubacteriales</taxon>
        <taxon>Syntrophomonadaceae</taxon>
        <taxon>Candidatus Syntrophocurvum</taxon>
    </lineage>
</organism>
<evidence type="ECO:0008006" key="4">
    <source>
        <dbReference type="Google" id="ProtNLM"/>
    </source>
</evidence>
<reference evidence="3" key="1">
    <citation type="journal article" date="2019" name="Microbiology">
        <title>Complete Genome Sequence of an Uncultured Bacterium of the Candidate Phylum Bipolaricaulota.</title>
        <authorList>
            <person name="Kadnikov V.V."/>
            <person name="Mardanov A.V."/>
            <person name="Beletsky A.V."/>
            <person name="Frank Y.A."/>
            <person name="Karnachuk O.V."/>
            <person name="Ravin N.V."/>
        </authorList>
    </citation>
    <scope>NUCLEOTIDE SEQUENCE [LARGE SCALE GENOMIC DNA]</scope>
</reference>
<evidence type="ECO:0000313" key="2">
    <source>
        <dbReference type="EMBL" id="QGT99629.1"/>
    </source>
</evidence>
<dbReference type="OrthoDB" id="5244350at2"/>
<sequence length="197" mass="22981">MSADEKKNFEEEKNEEYMKIPDMVELWKEMYFKNEEAWANSAKQAMATQTFLEMLTQMRNQYLSYEKVNRQNLDKYFESSPIPSKKDIARVAELVIALEEKIDDIDMQFSNNINLLTDNLIKLVDYQDSLKNEINSVKSDVDSLKTKLDNMNKKLNTLTKTFKENTGETQSQSTKTKKTKQSENIKEESVSKEEGEA</sequence>
<evidence type="ECO:0000256" key="1">
    <source>
        <dbReference type="SAM" id="MobiDB-lite"/>
    </source>
</evidence>
<accession>A0A6I6DBF0</accession>
<evidence type="ECO:0000313" key="3">
    <source>
        <dbReference type="Proteomes" id="UP000426444"/>
    </source>
</evidence>
<dbReference type="RefSeq" id="WP_156203507.1">
    <property type="nucleotide sequence ID" value="NZ_CP046457.1"/>
</dbReference>
<dbReference type="Gene3D" id="1.20.5.190">
    <property type="match status" value="1"/>
</dbReference>
<gene>
    <name evidence="2" type="ORF">SYNTR_1036</name>
</gene>
<feature type="region of interest" description="Disordered" evidence="1">
    <location>
        <begin position="160"/>
        <end position="197"/>
    </location>
</feature>
<protein>
    <recommendedName>
        <fullName evidence="4">Polyhydroxyalkanoate synthesis repressor PhaR</fullName>
    </recommendedName>
</protein>
<proteinExistence type="predicted"/>
<feature type="compositionally biased region" description="Basic and acidic residues" evidence="1">
    <location>
        <begin position="180"/>
        <end position="197"/>
    </location>
</feature>
<name>A0A6I6DBF0_9FIRM</name>
<dbReference type="Proteomes" id="UP000426444">
    <property type="component" value="Chromosome"/>
</dbReference>
<dbReference type="KEGG" id="salq:SYNTR_1036"/>
<keyword evidence="3" id="KW-1185">Reference proteome</keyword>